<feature type="domain" description="Fido" evidence="1">
    <location>
        <begin position="19"/>
        <end position="170"/>
    </location>
</feature>
<comment type="caution">
    <text evidence="2">The sequence shown here is derived from an EMBL/GenBank/DDBJ whole genome shotgun (WGS) entry which is preliminary data.</text>
</comment>
<dbReference type="AlphaFoldDB" id="X0SSG9"/>
<dbReference type="InterPro" id="IPR040198">
    <property type="entry name" value="Fido_containing"/>
</dbReference>
<proteinExistence type="predicted"/>
<evidence type="ECO:0000259" key="1">
    <source>
        <dbReference type="PROSITE" id="PS51459"/>
    </source>
</evidence>
<dbReference type="SUPFAM" id="SSF140931">
    <property type="entry name" value="Fic-like"/>
    <property type="match status" value="1"/>
</dbReference>
<dbReference type="Pfam" id="PF02661">
    <property type="entry name" value="Fic"/>
    <property type="match status" value="1"/>
</dbReference>
<dbReference type="EMBL" id="BARS01008442">
    <property type="protein sequence ID" value="GAF78862.1"/>
    <property type="molecule type" value="Genomic_DNA"/>
</dbReference>
<dbReference type="PANTHER" id="PTHR13504">
    <property type="entry name" value="FIDO DOMAIN-CONTAINING PROTEIN DDB_G0283145"/>
    <property type="match status" value="1"/>
</dbReference>
<dbReference type="PANTHER" id="PTHR13504:SF38">
    <property type="entry name" value="FIDO DOMAIN-CONTAINING PROTEIN"/>
    <property type="match status" value="1"/>
</dbReference>
<dbReference type="Gene3D" id="1.10.3290.10">
    <property type="entry name" value="Fido-like domain"/>
    <property type="match status" value="1"/>
</dbReference>
<name>X0SSG9_9ZZZZ</name>
<accession>X0SSG9</accession>
<protein>
    <recommendedName>
        <fullName evidence="1">Fido domain-containing protein</fullName>
    </recommendedName>
</protein>
<organism evidence="2">
    <name type="scientific">marine sediment metagenome</name>
    <dbReference type="NCBI Taxonomy" id="412755"/>
    <lineage>
        <taxon>unclassified sequences</taxon>
        <taxon>metagenomes</taxon>
        <taxon>ecological metagenomes</taxon>
    </lineage>
</organism>
<sequence length="277" mass="30940">MNYRKALGLAVEALGTRAFTFGLVKDLHKVLMDSVRGQDKSPGQTRTGLAFIGPPGATSLSQARYVAPEPLHLPSLLENLEGYIAACTDDPVVAAAIVHAQFEMIHPFEDGNGRIGRMLIPLYLYHCKALRSPVFYLSEYLDEHREAYFAALQGISRRDDWDGWLRFFVKAVEEQAQKNTTKARGIIDLYEATKGNLYDIAKTRFSFPLLDSLFGLVVFKSDRFIAHTGISKRTAMRLLHDLRKAGILKIVRPKSGSQAAIMVFAELLNLVEGREVI</sequence>
<dbReference type="InterPro" id="IPR003812">
    <property type="entry name" value="Fido"/>
</dbReference>
<dbReference type="PROSITE" id="PS51459">
    <property type="entry name" value="FIDO"/>
    <property type="match status" value="1"/>
</dbReference>
<gene>
    <name evidence="2" type="ORF">S01H1_16094</name>
</gene>
<evidence type="ECO:0000313" key="2">
    <source>
        <dbReference type="EMBL" id="GAF78862.1"/>
    </source>
</evidence>
<reference evidence="2" key="1">
    <citation type="journal article" date="2014" name="Front. Microbiol.">
        <title>High frequency of phylogenetically diverse reductive dehalogenase-homologous genes in deep subseafloor sedimentary metagenomes.</title>
        <authorList>
            <person name="Kawai M."/>
            <person name="Futagami T."/>
            <person name="Toyoda A."/>
            <person name="Takaki Y."/>
            <person name="Nishi S."/>
            <person name="Hori S."/>
            <person name="Arai W."/>
            <person name="Tsubouchi T."/>
            <person name="Morono Y."/>
            <person name="Uchiyama I."/>
            <person name="Ito T."/>
            <person name="Fujiyama A."/>
            <person name="Inagaki F."/>
            <person name="Takami H."/>
        </authorList>
    </citation>
    <scope>NUCLEOTIDE SEQUENCE</scope>
    <source>
        <strain evidence="2">Expedition CK06-06</strain>
    </source>
</reference>
<dbReference type="InterPro" id="IPR036597">
    <property type="entry name" value="Fido-like_dom_sf"/>
</dbReference>